<comment type="caution">
    <text evidence="4">The sequence shown here is derived from an EMBL/GenBank/DDBJ whole genome shotgun (WGS) entry which is preliminary data.</text>
</comment>
<keyword evidence="2" id="KW-1133">Transmembrane helix</keyword>
<feature type="domain" description="TPM" evidence="3">
    <location>
        <begin position="31"/>
        <end position="145"/>
    </location>
</feature>
<evidence type="ECO:0000313" key="4">
    <source>
        <dbReference type="EMBL" id="TXL65645.1"/>
    </source>
</evidence>
<dbReference type="Gene3D" id="3.10.310.50">
    <property type="match status" value="1"/>
</dbReference>
<organism evidence="4 5">
    <name type="scientific">Cerasibacillus terrae</name>
    <dbReference type="NCBI Taxonomy" id="2498845"/>
    <lineage>
        <taxon>Bacteria</taxon>
        <taxon>Bacillati</taxon>
        <taxon>Bacillota</taxon>
        <taxon>Bacilli</taxon>
        <taxon>Bacillales</taxon>
        <taxon>Bacillaceae</taxon>
        <taxon>Cerasibacillus</taxon>
    </lineage>
</organism>
<evidence type="ECO:0000313" key="5">
    <source>
        <dbReference type="Proteomes" id="UP000321574"/>
    </source>
</evidence>
<feature type="compositionally biased region" description="Gly residues" evidence="1">
    <location>
        <begin position="229"/>
        <end position="252"/>
    </location>
</feature>
<keyword evidence="5" id="KW-1185">Reference proteome</keyword>
<evidence type="ECO:0000256" key="2">
    <source>
        <dbReference type="SAM" id="Phobius"/>
    </source>
</evidence>
<gene>
    <name evidence="4" type="ORF">FHP05_05850</name>
</gene>
<dbReference type="EMBL" id="VDUW01000003">
    <property type="protein sequence ID" value="TXL65645.1"/>
    <property type="molecule type" value="Genomic_DNA"/>
</dbReference>
<keyword evidence="2" id="KW-0812">Transmembrane</keyword>
<protein>
    <recommendedName>
        <fullName evidence="3">TPM domain-containing protein</fullName>
    </recommendedName>
</protein>
<dbReference type="AlphaFoldDB" id="A0A5C8NWT0"/>
<proteinExistence type="predicted"/>
<name>A0A5C8NWT0_9BACI</name>
<evidence type="ECO:0000256" key="1">
    <source>
        <dbReference type="SAM" id="MobiDB-lite"/>
    </source>
</evidence>
<feature type="region of interest" description="Disordered" evidence="1">
    <location>
        <begin position="219"/>
        <end position="252"/>
    </location>
</feature>
<feature type="transmembrane region" description="Helical" evidence="2">
    <location>
        <begin position="166"/>
        <end position="185"/>
    </location>
</feature>
<dbReference type="OrthoDB" id="9806054at2"/>
<dbReference type="RefSeq" id="WP_147666315.1">
    <property type="nucleotide sequence ID" value="NZ_VDUW01000003.1"/>
</dbReference>
<keyword evidence="2" id="KW-0472">Membrane</keyword>
<dbReference type="InterPro" id="IPR007621">
    <property type="entry name" value="TPM_dom"/>
</dbReference>
<dbReference type="Pfam" id="PF04536">
    <property type="entry name" value="TPM_phosphatase"/>
    <property type="match status" value="1"/>
</dbReference>
<sequence length="252" mass="28650">MVKRIYLFLVMLLLLLLIPLNGVFASAEQHVYDDANLLSTKEIEQLKALATQYEEEHDTKFVILTTNDTKGKGFKKYTQDFYDEQFDGGNVAIITVDMKDREIYIAGFYKAKEYIDNTRIEHILDKVQPQIANENYFEAFETFLQISDEYMGIRPGVDPELFIFKWQYQVVIALGLAGFVLWIMIRNSGGKVTVNERTYMNAKDSRILKRRDVYLRKTVTKRRKSKNNGGSGGSGGGVTSGGHSHSGGSRGF</sequence>
<evidence type="ECO:0000259" key="3">
    <source>
        <dbReference type="Pfam" id="PF04536"/>
    </source>
</evidence>
<accession>A0A5C8NWT0</accession>
<dbReference type="Proteomes" id="UP000321574">
    <property type="component" value="Unassembled WGS sequence"/>
</dbReference>
<reference evidence="4 5" key="1">
    <citation type="submission" date="2019-06" db="EMBL/GenBank/DDBJ databases">
        <title>Cerasibacillus sp. nov., isolated from maize field.</title>
        <authorList>
            <person name="Lin S.-Y."/>
            <person name="Tsai C.-F."/>
            <person name="Young C.-C."/>
        </authorList>
    </citation>
    <scope>NUCLEOTIDE SEQUENCE [LARGE SCALE GENOMIC DNA]</scope>
    <source>
        <strain evidence="4 5">CC-CFT480</strain>
    </source>
</reference>